<dbReference type="PANTHER" id="PTHR36587">
    <property type="entry name" value="EXPRESSION SITE-ASSOCIATED GENE 3 (ESAG3)-LIKE PROTEIN"/>
    <property type="match status" value="1"/>
</dbReference>
<evidence type="ECO:0000313" key="4">
    <source>
        <dbReference type="Proteomes" id="UP001430356"/>
    </source>
</evidence>
<sequence length="631" mass="70500">MLLVVTLFYTTSLRDVQPPDVKPPDVKPPDVKPPDVKPPDVKPPDVKPPHIGPMKVPHPSTADAYRTAAKFVEPLPNGTADGGAGAAKSTSATARRVQRQEAVERDIESYLREKGVHRERRTRVRFQITSNQIDKAMCRTLGSAALAGLSIPVTGFTTPYSHIKRFATYMDFIDREGLHDEDIVVTLDGDVYWAGVDFVPFLSKFAYLSPEKESDLDVAAVRAWEDYGEKRAPLFMKELRAKSGGTGPDATRPLLQMPPVLYNTDDTCWWGQRAKGSLSCPLTYATLDHMIEVARNHVSTANIAKVNRYSRRKKGDVRLQLHEVFTGPRRWMADDMLGEPNTTSPYTTQARRSHEDPLFYHTIVVDKANPTVVLNGGVHVSRVWALRHVAKALATFTEVEPPVDDDGHYDEPGWGCDQGAVGQIYAGGRLFEIEHNLLTGPLPAQRTPPVAYDPRYGPPGLIGLDRRSETGMLAISMERRLNLFHESKHLAELLPKTSEQEADKKKLLLGSNDPQGTLPGELLKTRGGVLVTPPLLWRSATPGDRARGLQCDAEEDVDTVYPPFIHCSSNEKERRFSAQRHFFTWLVAARNDRRARESVTATLSEELVELWFKDDRVFVPFSDMCEDPTLL</sequence>
<comment type="caution">
    <text evidence="3">The sequence shown here is derived from an EMBL/GenBank/DDBJ whole genome shotgun (WGS) entry which is preliminary data.</text>
</comment>
<protein>
    <submittedName>
        <fullName evidence="3">Expression-site associated protein (ESAG3)</fullName>
    </submittedName>
</protein>
<feature type="region of interest" description="Disordered" evidence="1">
    <location>
        <begin position="75"/>
        <end position="100"/>
    </location>
</feature>
<dbReference type="Proteomes" id="UP001430356">
    <property type="component" value="Unassembled WGS sequence"/>
</dbReference>
<accession>A0AAW0F093</accession>
<evidence type="ECO:0000313" key="3">
    <source>
        <dbReference type="EMBL" id="KAK7199291.1"/>
    </source>
</evidence>
<organism evidence="3 4">
    <name type="scientific">Novymonas esmeraldas</name>
    <dbReference type="NCBI Taxonomy" id="1808958"/>
    <lineage>
        <taxon>Eukaryota</taxon>
        <taxon>Discoba</taxon>
        <taxon>Euglenozoa</taxon>
        <taxon>Kinetoplastea</taxon>
        <taxon>Metakinetoplastina</taxon>
        <taxon>Trypanosomatida</taxon>
        <taxon>Trypanosomatidae</taxon>
        <taxon>Novymonas</taxon>
    </lineage>
</organism>
<dbReference type="PANTHER" id="PTHR36587:SF2">
    <property type="entry name" value="EXPRESSION SITE-ASSOCIATED GENE 3 (ESAG3)-LIKE PROTEIN"/>
    <property type="match status" value="1"/>
</dbReference>
<feature type="region of interest" description="Disordered" evidence="1">
    <location>
        <begin position="15"/>
        <end position="52"/>
    </location>
</feature>
<dbReference type="EMBL" id="JAECZO010000276">
    <property type="protein sequence ID" value="KAK7199291.1"/>
    <property type="molecule type" value="Genomic_DNA"/>
</dbReference>
<dbReference type="AlphaFoldDB" id="A0AAW0F093"/>
<evidence type="ECO:0000256" key="2">
    <source>
        <dbReference type="SAM" id="SignalP"/>
    </source>
</evidence>
<reference evidence="3 4" key="1">
    <citation type="journal article" date="2021" name="MBio">
        <title>A New Model Trypanosomatid, Novymonas esmeraldas: Genomic Perception of Its 'Candidatus Pandoraea novymonadis' Endosymbiont.</title>
        <authorList>
            <person name="Zakharova A."/>
            <person name="Saura A."/>
            <person name="Butenko A."/>
            <person name="Podesvova L."/>
            <person name="Warmusova S."/>
            <person name="Kostygov A.Y."/>
            <person name="Nenarokova A."/>
            <person name="Lukes J."/>
            <person name="Opperdoes F.R."/>
            <person name="Yurchenko V."/>
        </authorList>
    </citation>
    <scope>NUCLEOTIDE SEQUENCE [LARGE SCALE GENOMIC DNA]</scope>
    <source>
        <strain evidence="3 4">E262AT.01</strain>
    </source>
</reference>
<keyword evidence="4" id="KW-1185">Reference proteome</keyword>
<name>A0AAW0F093_9TRYP</name>
<gene>
    <name evidence="3" type="ORF">NESM_000900600</name>
</gene>
<feature type="chain" id="PRO_5043485912" evidence="2">
    <location>
        <begin position="17"/>
        <end position="631"/>
    </location>
</feature>
<feature type="signal peptide" evidence="2">
    <location>
        <begin position="1"/>
        <end position="16"/>
    </location>
</feature>
<proteinExistence type="predicted"/>
<keyword evidence="2" id="KW-0732">Signal</keyword>
<evidence type="ECO:0000256" key="1">
    <source>
        <dbReference type="SAM" id="MobiDB-lite"/>
    </source>
</evidence>
<feature type="compositionally biased region" description="Basic and acidic residues" evidence="1">
    <location>
        <begin position="22"/>
        <end position="48"/>
    </location>
</feature>